<comment type="caution">
    <text evidence="3">The sequence shown here is derived from an EMBL/GenBank/DDBJ whole genome shotgun (WGS) entry which is preliminary data.</text>
</comment>
<keyword evidence="2" id="KW-0812">Transmembrane</keyword>
<dbReference type="RefSeq" id="WP_377087158.1">
    <property type="nucleotide sequence ID" value="NZ_JBHSJL010000014.1"/>
</dbReference>
<evidence type="ECO:0000256" key="2">
    <source>
        <dbReference type="SAM" id="Phobius"/>
    </source>
</evidence>
<protein>
    <submittedName>
        <fullName evidence="3">Uncharacterized protein</fullName>
    </submittedName>
</protein>
<feature type="compositionally biased region" description="Basic and acidic residues" evidence="1">
    <location>
        <begin position="347"/>
        <end position="358"/>
    </location>
</feature>
<dbReference type="Proteomes" id="UP001597389">
    <property type="component" value="Unassembled WGS sequence"/>
</dbReference>
<keyword evidence="4" id="KW-1185">Reference proteome</keyword>
<keyword evidence="2" id="KW-0472">Membrane</keyword>
<evidence type="ECO:0000256" key="1">
    <source>
        <dbReference type="SAM" id="MobiDB-lite"/>
    </source>
</evidence>
<dbReference type="EMBL" id="JBHUJB010000035">
    <property type="protein sequence ID" value="MFD2158908.1"/>
    <property type="molecule type" value="Genomic_DNA"/>
</dbReference>
<evidence type="ECO:0000313" key="4">
    <source>
        <dbReference type="Proteomes" id="UP001597389"/>
    </source>
</evidence>
<feature type="transmembrane region" description="Helical" evidence="2">
    <location>
        <begin position="216"/>
        <end position="236"/>
    </location>
</feature>
<accession>A0ABW4ZA87</accession>
<gene>
    <name evidence="3" type="ORF">ACFSW8_08370</name>
</gene>
<name>A0ABW4ZA87_9BACT</name>
<feature type="region of interest" description="Disordered" evidence="1">
    <location>
        <begin position="331"/>
        <end position="364"/>
    </location>
</feature>
<evidence type="ECO:0000313" key="3">
    <source>
        <dbReference type="EMBL" id="MFD2158908.1"/>
    </source>
</evidence>
<organism evidence="3 4">
    <name type="scientific">Rubritalea tangerina</name>
    <dbReference type="NCBI Taxonomy" id="430798"/>
    <lineage>
        <taxon>Bacteria</taxon>
        <taxon>Pseudomonadati</taxon>
        <taxon>Verrucomicrobiota</taxon>
        <taxon>Verrucomicrobiia</taxon>
        <taxon>Verrucomicrobiales</taxon>
        <taxon>Rubritaleaceae</taxon>
        <taxon>Rubritalea</taxon>
    </lineage>
</organism>
<reference evidence="4" key="1">
    <citation type="journal article" date="2019" name="Int. J. Syst. Evol. Microbiol.">
        <title>The Global Catalogue of Microorganisms (GCM) 10K type strain sequencing project: providing services to taxonomists for standard genome sequencing and annotation.</title>
        <authorList>
            <consortium name="The Broad Institute Genomics Platform"/>
            <consortium name="The Broad Institute Genome Sequencing Center for Infectious Disease"/>
            <person name="Wu L."/>
            <person name="Ma J."/>
        </authorList>
    </citation>
    <scope>NUCLEOTIDE SEQUENCE [LARGE SCALE GENOMIC DNA]</scope>
    <source>
        <strain evidence="4">CCUG 57942</strain>
    </source>
</reference>
<keyword evidence="2" id="KW-1133">Transmembrane helix</keyword>
<sequence length="379" mass="41271">MSKGDLSLIDTKEWKPVQSPGLRAPRHQLSYDSEEVQKVLAESFKTMFPSIVTEKKGVKRYQILNSSGVDIFPRAKPAKNIGDIPRAEMLRLMEGWIRLRRKLQEEEIPSKVGGILLNFRVPNPRDSLDRYMLYKEGDEQRLVIRWGYETKDNRAVSLERAISILMDVPLGHMRSILSTSMTPTTSTVPVGQMLASAQAGEGGGKRSGGVGSGNKAMLGFAAVGVVALCLGGVLIANAMNREPEVQLVPVQAFDTTLEVEEVVAEPDLEEINEAPEVAEVAEAPEVEEPVVVAKVEEAESEKKEAVVAEVAQVVEPEPELEAPSLEAAMLASAKQRGPSMEDLLGGETKKANGEKEDLSLESMIQKKGKSGDLIGEMVK</sequence>
<proteinExistence type="predicted"/>